<dbReference type="PANTHER" id="PTHR23501:SF191">
    <property type="entry name" value="VACUOLAR BASIC AMINO ACID TRANSPORTER 4"/>
    <property type="match status" value="1"/>
</dbReference>
<keyword evidence="3 6" id="KW-0812">Transmembrane</keyword>
<organism evidence="8 9">
    <name type="scientific">Tenggerimyces flavus</name>
    <dbReference type="NCBI Taxonomy" id="1708749"/>
    <lineage>
        <taxon>Bacteria</taxon>
        <taxon>Bacillati</taxon>
        <taxon>Actinomycetota</taxon>
        <taxon>Actinomycetes</taxon>
        <taxon>Propionibacteriales</taxon>
        <taxon>Nocardioidaceae</taxon>
        <taxon>Tenggerimyces</taxon>
    </lineage>
</organism>
<dbReference type="CDD" id="cd17502">
    <property type="entry name" value="MFS_Azr1_MDR_like"/>
    <property type="match status" value="1"/>
</dbReference>
<keyword evidence="9" id="KW-1185">Reference proteome</keyword>
<evidence type="ECO:0000256" key="2">
    <source>
        <dbReference type="ARBA" id="ARBA00022448"/>
    </source>
</evidence>
<accession>A0ABV7YIM1</accession>
<dbReference type="RefSeq" id="WP_307782276.1">
    <property type="nucleotide sequence ID" value="NZ_JAFBCM010000001.1"/>
</dbReference>
<feature type="transmembrane region" description="Helical" evidence="6">
    <location>
        <begin position="476"/>
        <end position="494"/>
    </location>
</feature>
<protein>
    <submittedName>
        <fullName evidence="8">MDR family MFS transporter</fullName>
    </submittedName>
</protein>
<dbReference type="EMBL" id="JBHRZH010000019">
    <property type="protein sequence ID" value="MFC3763545.1"/>
    <property type="molecule type" value="Genomic_DNA"/>
</dbReference>
<feature type="transmembrane region" description="Helical" evidence="6">
    <location>
        <begin position="205"/>
        <end position="225"/>
    </location>
</feature>
<feature type="transmembrane region" description="Helical" evidence="6">
    <location>
        <begin position="147"/>
        <end position="165"/>
    </location>
</feature>
<gene>
    <name evidence="8" type="ORF">ACFOUW_22085</name>
</gene>
<feature type="transmembrane region" description="Helical" evidence="6">
    <location>
        <begin position="275"/>
        <end position="295"/>
    </location>
</feature>
<evidence type="ECO:0000256" key="1">
    <source>
        <dbReference type="ARBA" id="ARBA00004429"/>
    </source>
</evidence>
<reference evidence="9" key="1">
    <citation type="journal article" date="2019" name="Int. J. Syst. Evol. Microbiol.">
        <title>The Global Catalogue of Microorganisms (GCM) 10K type strain sequencing project: providing services to taxonomists for standard genome sequencing and annotation.</title>
        <authorList>
            <consortium name="The Broad Institute Genomics Platform"/>
            <consortium name="The Broad Institute Genome Sequencing Center for Infectious Disease"/>
            <person name="Wu L."/>
            <person name="Ma J."/>
        </authorList>
    </citation>
    <scope>NUCLEOTIDE SEQUENCE [LARGE SCALE GENOMIC DNA]</scope>
    <source>
        <strain evidence="9">CGMCC 4.7241</strain>
    </source>
</reference>
<keyword evidence="4 6" id="KW-1133">Transmembrane helix</keyword>
<dbReference type="Proteomes" id="UP001595699">
    <property type="component" value="Unassembled WGS sequence"/>
</dbReference>
<dbReference type="InterPro" id="IPR036259">
    <property type="entry name" value="MFS_trans_sf"/>
</dbReference>
<dbReference type="InterPro" id="IPR020846">
    <property type="entry name" value="MFS_dom"/>
</dbReference>
<evidence type="ECO:0000313" key="8">
    <source>
        <dbReference type="EMBL" id="MFC3763545.1"/>
    </source>
</evidence>
<feature type="transmembrane region" description="Helical" evidence="6">
    <location>
        <begin position="301"/>
        <end position="324"/>
    </location>
</feature>
<comment type="subcellular location">
    <subcellularLocation>
        <location evidence="1">Cell inner membrane</location>
        <topology evidence="1">Multi-pass membrane protein</topology>
    </subcellularLocation>
</comment>
<dbReference type="InterPro" id="IPR011701">
    <property type="entry name" value="MFS"/>
</dbReference>
<name>A0ABV7YIM1_9ACTN</name>
<feature type="transmembrane region" description="Helical" evidence="6">
    <location>
        <begin position="54"/>
        <end position="73"/>
    </location>
</feature>
<evidence type="ECO:0000256" key="4">
    <source>
        <dbReference type="ARBA" id="ARBA00022989"/>
    </source>
</evidence>
<feature type="transmembrane region" description="Helical" evidence="6">
    <location>
        <begin position="110"/>
        <end position="135"/>
    </location>
</feature>
<proteinExistence type="predicted"/>
<feature type="transmembrane region" description="Helical" evidence="6">
    <location>
        <begin position="336"/>
        <end position="357"/>
    </location>
</feature>
<feature type="transmembrane region" description="Helical" evidence="6">
    <location>
        <begin position="85"/>
        <end position="104"/>
    </location>
</feature>
<feature type="domain" description="Major facilitator superfamily (MFS) profile" evidence="7">
    <location>
        <begin position="20"/>
        <end position="499"/>
    </location>
</feature>
<evidence type="ECO:0000256" key="5">
    <source>
        <dbReference type="ARBA" id="ARBA00023136"/>
    </source>
</evidence>
<evidence type="ECO:0000313" key="9">
    <source>
        <dbReference type="Proteomes" id="UP001595699"/>
    </source>
</evidence>
<keyword evidence="5 6" id="KW-0472">Membrane</keyword>
<feature type="transmembrane region" description="Helical" evidence="6">
    <location>
        <begin position="171"/>
        <end position="193"/>
    </location>
</feature>
<keyword evidence="2" id="KW-0813">Transport</keyword>
<evidence type="ECO:0000259" key="7">
    <source>
        <dbReference type="PROSITE" id="PS50850"/>
    </source>
</evidence>
<dbReference type="Gene3D" id="1.20.1720.10">
    <property type="entry name" value="Multidrug resistance protein D"/>
    <property type="match status" value="1"/>
</dbReference>
<dbReference type="PANTHER" id="PTHR23501">
    <property type="entry name" value="MAJOR FACILITATOR SUPERFAMILY"/>
    <property type="match status" value="1"/>
</dbReference>
<dbReference type="Pfam" id="PF07690">
    <property type="entry name" value="MFS_1"/>
    <property type="match status" value="2"/>
</dbReference>
<comment type="caution">
    <text evidence="8">The sequence shown here is derived from an EMBL/GenBank/DDBJ whole genome shotgun (WGS) entry which is preliminary data.</text>
</comment>
<dbReference type="Gene3D" id="1.20.1250.20">
    <property type="entry name" value="MFS general substrate transporter like domains"/>
    <property type="match status" value="1"/>
</dbReference>
<dbReference type="PROSITE" id="PS50850">
    <property type="entry name" value="MFS"/>
    <property type="match status" value="1"/>
</dbReference>
<feature type="transmembrane region" description="Helical" evidence="6">
    <location>
        <begin position="231"/>
        <end position="255"/>
    </location>
</feature>
<feature type="transmembrane region" description="Helical" evidence="6">
    <location>
        <begin position="410"/>
        <end position="433"/>
    </location>
</feature>
<evidence type="ECO:0000256" key="3">
    <source>
        <dbReference type="ARBA" id="ARBA00022692"/>
    </source>
</evidence>
<feature type="transmembrane region" description="Helical" evidence="6">
    <location>
        <begin position="363"/>
        <end position="389"/>
    </location>
</feature>
<dbReference type="SUPFAM" id="SSF103473">
    <property type="entry name" value="MFS general substrate transporter"/>
    <property type="match status" value="1"/>
</dbReference>
<feature type="transmembrane region" description="Helical" evidence="6">
    <location>
        <begin position="20"/>
        <end position="42"/>
    </location>
</feature>
<dbReference type="PRINTS" id="PR01036">
    <property type="entry name" value="TCRTETB"/>
</dbReference>
<sequence length="508" mass="53251">MTDGSARQTTGPSPTRRGRVVTALMLTMALAAMDTTIVATALPQVVGDLGGLAYFSWLFSVYLLAQTVTIPIYGKLADTYGRKRVLIVGVLIFLLGSGLSALSWDMVALIAFRGIQGIGAGSIGAVVTTIVADLYNLSERGKVQGRMASVWGISAVVGPTMGGAFADYASWRWVFLVNLPVGAAALALIVRYLHEKVPERTRHRVDYLGAALVMTTAGLFVFALLQGGTAWPWLSAPSFIVFGCFALAAAATVIVERRAAEPIVPGWVWSRRTLLGGNLTMACLGLLVIGPSAYLPTYGQGVLGLSAIVAGLVLATMSMTWPIAASQANKLYLRIGFRDTSLIGVALCLVAIAIFLLQPATPSVWPVVASTLVLGAGCGLLSVPTLVGIQSHVEWNERGVATSSIMFNRFLGQSIGAAVFGAIANATLVRALADAPAGLRGELPKDLNGISEVLDGANGPAMTYLRTAIEAATHNVYLGLTVAALLGVVVLLFVMPRKITVVSHDNSQ</sequence>
<evidence type="ECO:0000256" key="6">
    <source>
        <dbReference type="SAM" id="Phobius"/>
    </source>
</evidence>